<dbReference type="GO" id="GO:0004055">
    <property type="term" value="F:argininosuccinate synthase activity"/>
    <property type="evidence" value="ECO:0007669"/>
    <property type="project" value="UniProtKB-EC"/>
</dbReference>
<dbReference type="InterPro" id="IPR001518">
    <property type="entry name" value="Arginosuc_synth"/>
</dbReference>
<keyword evidence="11" id="KW-1185">Reference proteome</keyword>
<keyword evidence="4" id="KW-0436">Ligase</keyword>
<proteinExistence type="predicted"/>
<dbReference type="FunFam" id="3.40.50.620:FF:000019">
    <property type="entry name" value="Argininosuccinate synthase"/>
    <property type="match status" value="1"/>
</dbReference>
<dbReference type="InterPro" id="IPR048267">
    <property type="entry name" value="Arginosuc_syn_N"/>
</dbReference>
<reference evidence="10" key="1">
    <citation type="journal article" date="2018" name="Int. J. Syst. Evol. Microbiol.">
        <title>Carboxylicivirga sediminis sp. nov., isolated from coastal sediment.</title>
        <authorList>
            <person name="Wang F.Q."/>
            <person name="Ren L.H."/>
            <person name="Zou R.J."/>
            <person name="Sun Y.Z."/>
            <person name="Liu X.J."/>
            <person name="Jiang F."/>
            <person name="Liu L.J."/>
        </authorList>
    </citation>
    <scope>NUCLEOTIDE SEQUENCE</scope>
    <source>
        <strain evidence="10">JR1</strain>
    </source>
</reference>
<keyword evidence="3" id="KW-0055">Arginine biosynthesis</keyword>
<feature type="domain" description="Arginosuccinate synthase C-terminal" evidence="9">
    <location>
        <begin position="174"/>
        <end position="389"/>
    </location>
</feature>
<evidence type="ECO:0000259" key="9">
    <source>
        <dbReference type="Pfam" id="PF20979"/>
    </source>
</evidence>
<keyword evidence="6" id="KW-0547">Nucleotide-binding</keyword>
<organism evidence="10 11">
    <name type="scientific">Carboxylicivirga sediminis</name>
    <dbReference type="NCBI Taxonomy" id="2006564"/>
    <lineage>
        <taxon>Bacteria</taxon>
        <taxon>Pseudomonadati</taxon>
        <taxon>Bacteroidota</taxon>
        <taxon>Bacteroidia</taxon>
        <taxon>Marinilabiliales</taxon>
        <taxon>Marinilabiliaceae</taxon>
        <taxon>Carboxylicivirga</taxon>
    </lineage>
</organism>
<dbReference type="GO" id="GO:0000050">
    <property type="term" value="P:urea cycle"/>
    <property type="evidence" value="ECO:0007669"/>
    <property type="project" value="TreeGrafter"/>
</dbReference>
<dbReference type="AlphaFoldDB" id="A0A941F5Z3"/>
<dbReference type="PANTHER" id="PTHR11587">
    <property type="entry name" value="ARGININOSUCCINATE SYNTHASE"/>
    <property type="match status" value="1"/>
</dbReference>
<dbReference type="Pfam" id="PF00764">
    <property type="entry name" value="Arginosuc_synth"/>
    <property type="match status" value="1"/>
</dbReference>
<dbReference type="InterPro" id="IPR024074">
    <property type="entry name" value="AS_cat/multimer_dom_body"/>
</dbReference>
<reference evidence="10" key="2">
    <citation type="submission" date="2021-04" db="EMBL/GenBank/DDBJ databases">
        <authorList>
            <person name="Zhang T."/>
            <person name="Zhang Y."/>
            <person name="Lu D."/>
            <person name="Zuo D."/>
            <person name="Du Z."/>
        </authorList>
    </citation>
    <scope>NUCLEOTIDE SEQUENCE</scope>
    <source>
        <strain evidence="10">JR1</strain>
    </source>
</reference>
<feature type="domain" description="Arginosuccinate synthase-like N-terminal" evidence="8">
    <location>
        <begin position="4"/>
        <end position="165"/>
    </location>
</feature>
<dbReference type="InterPro" id="IPR048268">
    <property type="entry name" value="Arginosuc_syn_C"/>
</dbReference>
<dbReference type="GO" id="GO:0005737">
    <property type="term" value="C:cytoplasm"/>
    <property type="evidence" value="ECO:0007669"/>
    <property type="project" value="TreeGrafter"/>
</dbReference>
<accession>A0A941F5Z3</accession>
<evidence type="ECO:0000256" key="1">
    <source>
        <dbReference type="ARBA" id="ARBA00004967"/>
    </source>
</evidence>
<keyword evidence="7" id="KW-0067">ATP-binding</keyword>
<sequence length="405" mass="45707">MKEKVVLAYSGGLDTSFCVKYLAEEKNLEIYSAIANTGGFSESELNDIETKAYELGVAKHATLDVTKRYYRRCIRYMIYGNVLKNNTYPLSVSSERIFQALAIVDYARSIGAKYIAHGSTGAGNDQIRFDLTFQVLAPDIKVIAPIRDLKLSREEEINYLKERGVVRDWTKMEYSINKGLWGTSVGGKETLTSNQTLPEEAYPSQLEKEGEETMELGFVKGELATVNNEVYDDPIEAIKKIESLGAAYAIGRDMHVGDTIIGIKGRVGFEAAAPLLIINAHRVLEKHVLTKWQMHWKEQLANWYGMFLHESQYLEPVMRDIEKFLESSQNNVTGKVIIKLKPYRFEVVGIESDHDLMSNVFGEYGEMNKAWTAQDVEGFTTIMATPMKIFNAVNKGQLELNDSDD</sequence>
<dbReference type="GO" id="GO:0006526">
    <property type="term" value="P:L-arginine biosynthetic process"/>
    <property type="evidence" value="ECO:0007669"/>
    <property type="project" value="UniProtKB-KW"/>
</dbReference>
<comment type="caution">
    <text evidence="10">The sequence shown here is derived from an EMBL/GenBank/DDBJ whole genome shotgun (WGS) entry which is preliminary data.</text>
</comment>
<dbReference type="PANTHER" id="PTHR11587:SF2">
    <property type="entry name" value="ARGININOSUCCINATE SYNTHASE"/>
    <property type="match status" value="1"/>
</dbReference>
<dbReference type="EMBL" id="JAGTAR010000020">
    <property type="protein sequence ID" value="MBR8536569.1"/>
    <property type="molecule type" value="Genomic_DNA"/>
</dbReference>
<dbReference type="InterPro" id="IPR018223">
    <property type="entry name" value="Arginosuc_synth_CS"/>
</dbReference>
<dbReference type="CDD" id="cd01999">
    <property type="entry name" value="ASS"/>
    <property type="match status" value="1"/>
</dbReference>
<keyword evidence="5" id="KW-0028">Amino-acid biosynthesis</keyword>
<evidence type="ECO:0000313" key="11">
    <source>
        <dbReference type="Proteomes" id="UP000679220"/>
    </source>
</evidence>
<dbReference type="PROSITE" id="PS00564">
    <property type="entry name" value="ARGININOSUCCIN_SYN_1"/>
    <property type="match status" value="1"/>
</dbReference>
<dbReference type="EC" id="6.3.4.5" evidence="2"/>
<dbReference type="SUPFAM" id="SSF69864">
    <property type="entry name" value="Argininosuccinate synthetase, C-terminal domain"/>
    <property type="match status" value="1"/>
</dbReference>
<comment type="pathway">
    <text evidence="1">Amino-acid biosynthesis; L-arginine biosynthesis; L-arginine from L-ornithine and carbamoyl phosphate: step 2/3.</text>
</comment>
<dbReference type="GO" id="GO:0005524">
    <property type="term" value="F:ATP binding"/>
    <property type="evidence" value="ECO:0007669"/>
    <property type="project" value="UniProtKB-KW"/>
</dbReference>
<dbReference type="SUPFAM" id="SSF52402">
    <property type="entry name" value="Adenine nucleotide alpha hydrolases-like"/>
    <property type="match status" value="1"/>
</dbReference>
<evidence type="ECO:0000256" key="2">
    <source>
        <dbReference type="ARBA" id="ARBA00012286"/>
    </source>
</evidence>
<evidence type="ECO:0000259" key="8">
    <source>
        <dbReference type="Pfam" id="PF00764"/>
    </source>
</evidence>
<dbReference type="InterPro" id="IPR014729">
    <property type="entry name" value="Rossmann-like_a/b/a_fold"/>
</dbReference>
<name>A0A941F5Z3_9BACT</name>
<protein>
    <recommendedName>
        <fullName evidence="2">argininosuccinate synthase</fullName>
        <ecNumber evidence="2">6.3.4.5</ecNumber>
    </recommendedName>
</protein>
<dbReference type="Gene3D" id="3.90.1260.10">
    <property type="entry name" value="Argininosuccinate synthetase, chain A, domain 2"/>
    <property type="match status" value="1"/>
</dbReference>
<evidence type="ECO:0000256" key="5">
    <source>
        <dbReference type="ARBA" id="ARBA00022605"/>
    </source>
</evidence>
<dbReference type="Pfam" id="PF20979">
    <property type="entry name" value="Arginosuc_syn_C"/>
    <property type="match status" value="1"/>
</dbReference>
<evidence type="ECO:0000313" key="10">
    <source>
        <dbReference type="EMBL" id="MBR8536569.1"/>
    </source>
</evidence>
<evidence type="ECO:0000256" key="7">
    <source>
        <dbReference type="ARBA" id="ARBA00022840"/>
    </source>
</evidence>
<evidence type="ECO:0000256" key="4">
    <source>
        <dbReference type="ARBA" id="ARBA00022598"/>
    </source>
</evidence>
<dbReference type="Gene3D" id="3.40.50.620">
    <property type="entry name" value="HUPs"/>
    <property type="match status" value="1"/>
</dbReference>
<dbReference type="Proteomes" id="UP000679220">
    <property type="component" value="Unassembled WGS sequence"/>
</dbReference>
<evidence type="ECO:0000256" key="6">
    <source>
        <dbReference type="ARBA" id="ARBA00022741"/>
    </source>
</evidence>
<evidence type="ECO:0000256" key="3">
    <source>
        <dbReference type="ARBA" id="ARBA00022571"/>
    </source>
</evidence>
<dbReference type="GO" id="GO:0000053">
    <property type="term" value="P:argininosuccinate metabolic process"/>
    <property type="evidence" value="ECO:0007669"/>
    <property type="project" value="TreeGrafter"/>
</dbReference>
<dbReference type="InterPro" id="IPR023434">
    <property type="entry name" value="Arginosuc_synth_type_1_subfam"/>
</dbReference>
<gene>
    <name evidence="10" type="ORF">KDU71_13425</name>
</gene>